<evidence type="ECO:0000313" key="2">
    <source>
        <dbReference type="Proteomes" id="UP001377692"/>
    </source>
</evidence>
<dbReference type="EMBL" id="JBBHLD010000006">
    <property type="protein sequence ID" value="MEJ5904940.1"/>
    <property type="molecule type" value="Genomic_DNA"/>
</dbReference>
<protein>
    <submittedName>
        <fullName evidence="1">Uncharacterized protein</fullName>
    </submittedName>
</protein>
<gene>
    <name evidence="1" type="ORF">V7V80_09655</name>
</gene>
<keyword evidence="2" id="KW-1185">Reference proteome</keyword>
<proteinExistence type="predicted"/>
<dbReference type="RefSeq" id="WP_186677167.1">
    <property type="nucleotide sequence ID" value="NZ_JABWRY020000001.1"/>
</dbReference>
<name>A0ABU8R510_9PSED</name>
<evidence type="ECO:0000313" key="1">
    <source>
        <dbReference type="EMBL" id="MEJ5904940.1"/>
    </source>
</evidence>
<sequence>MRPGLHQVVIPAHSTQEPQEVALVIEYSSHCVSYGPKQGAELNFEALGLEHLLIDHRGICRAFCAGRYRLSVQLPTIMASLADRQCLFTGHSNWLTMEGHQFGYPEGSRYEVYFSLRRESARSLKVYVESAYVRDVDHPSHRPLRLKRHEKIKGWLLIMKKLRNEPIRRPVQR</sequence>
<comment type="caution">
    <text evidence="1">The sequence shown here is derived from an EMBL/GenBank/DDBJ whole genome shotgun (WGS) entry which is preliminary data.</text>
</comment>
<accession>A0ABU8R510</accession>
<organism evidence="1 2">
    <name type="scientific">Pseudomonas kermanshahensis</name>
    <dbReference type="NCBI Taxonomy" id="2745482"/>
    <lineage>
        <taxon>Bacteria</taxon>
        <taxon>Pseudomonadati</taxon>
        <taxon>Pseudomonadota</taxon>
        <taxon>Gammaproteobacteria</taxon>
        <taxon>Pseudomonadales</taxon>
        <taxon>Pseudomonadaceae</taxon>
        <taxon>Pseudomonas</taxon>
    </lineage>
</organism>
<dbReference type="Proteomes" id="UP001377692">
    <property type="component" value="Unassembled WGS sequence"/>
</dbReference>
<reference evidence="1 2" key="1">
    <citation type="submission" date="2024-02" db="EMBL/GenBank/DDBJ databases">
        <title>Identification of pathogenicity and growth-promoting functions of Pseudomonas putida variants.</title>
        <authorList>
            <person name="Sun J."/>
        </authorList>
    </citation>
    <scope>NUCLEOTIDE SEQUENCE [LARGE SCALE GENOMIC DNA]</scope>
    <source>
        <strain evidence="1 2">A04</strain>
    </source>
</reference>